<dbReference type="InterPro" id="IPR031571">
    <property type="entry name" value="RcpC_dom"/>
</dbReference>
<name>A0ABV7EVP5_9GAMM</name>
<dbReference type="Pfam" id="PF16976">
    <property type="entry name" value="RcpC"/>
    <property type="match status" value="1"/>
</dbReference>
<evidence type="ECO:0000313" key="4">
    <source>
        <dbReference type="EMBL" id="MFC3106004.1"/>
    </source>
</evidence>
<dbReference type="SMART" id="SM00858">
    <property type="entry name" value="SAF"/>
    <property type="match status" value="1"/>
</dbReference>
<gene>
    <name evidence="4" type="primary">cpaB</name>
    <name evidence="4" type="ORF">ACFOSU_19210</name>
</gene>
<sequence length="333" mass="35769">MSSSALRTFAFVLIILAVIFGVLAYYMNRGIGTSPDAAANVPLPKENTVLAVVAIKPLSAYEEIKREDISLVPISVEPPQYFTDVAEVVGRTPVRGVATGAPVTDEAFGSSGALAQAIPPGMQAMSLSISDVIAVGGFIQPGDFVDVLVYLRSSGDQVEESQARILLKDARVLAYQEKLISGDEARGDSNAGRRERTAVLAIPPDETTRVMLGASLGELRLALRAPVDDTAPESLEDDRMMASNDDAMPERVSPAATAVAMPMTEPRMSDTEQAKQALAEQRVVTLKELARVEKAEQVKPSPPTRRRTRVPRTASATIELYEGSKSSRISRPY</sequence>
<accession>A0ABV7EVP5</accession>
<evidence type="ECO:0000256" key="1">
    <source>
        <dbReference type="SAM" id="MobiDB-lite"/>
    </source>
</evidence>
<feature type="compositionally biased region" description="Polar residues" evidence="1">
    <location>
        <begin position="324"/>
        <end position="333"/>
    </location>
</feature>
<evidence type="ECO:0000256" key="2">
    <source>
        <dbReference type="SAM" id="Phobius"/>
    </source>
</evidence>
<reference evidence="5" key="1">
    <citation type="journal article" date="2019" name="Int. J. Syst. Evol. Microbiol.">
        <title>The Global Catalogue of Microorganisms (GCM) 10K type strain sequencing project: providing services to taxonomists for standard genome sequencing and annotation.</title>
        <authorList>
            <consortium name="The Broad Institute Genomics Platform"/>
            <consortium name="The Broad Institute Genome Sequencing Center for Infectious Disease"/>
            <person name="Wu L."/>
            <person name="Ma J."/>
        </authorList>
    </citation>
    <scope>NUCLEOTIDE SEQUENCE [LARGE SCALE GENOMIC DNA]</scope>
    <source>
        <strain evidence="5">KCTC 52640</strain>
    </source>
</reference>
<dbReference type="InterPro" id="IPR013974">
    <property type="entry name" value="SAF"/>
</dbReference>
<proteinExistence type="predicted"/>
<dbReference type="CDD" id="cd11614">
    <property type="entry name" value="SAF_CpaB_FlgA_like"/>
    <property type="match status" value="1"/>
</dbReference>
<comment type="caution">
    <text evidence="4">The sequence shown here is derived from an EMBL/GenBank/DDBJ whole genome shotgun (WGS) entry which is preliminary data.</text>
</comment>
<dbReference type="RefSeq" id="WP_380691561.1">
    <property type="nucleotide sequence ID" value="NZ_JBHRSS010000009.1"/>
</dbReference>
<dbReference type="Proteomes" id="UP001595462">
    <property type="component" value="Unassembled WGS sequence"/>
</dbReference>
<feature type="region of interest" description="Disordered" evidence="1">
    <location>
        <begin position="294"/>
        <end position="333"/>
    </location>
</feature>
<feature type="transmembrane region" description="Helical" evidence="2">
    <location>
        <begin position="6"/>
        <end position="26"/>
    </location>
</feature>
<protein>
    <submittedName>
        <fullName evidence="4">Flp pilus assembly protein CpaB</fullName>
    </submittedName>
</protein>
<evidence type="ECO:0000259" key="3">
    <source>
        <dbReference type="SMART" id="SM00858"/>
    </source>
</evidence>
<keyword evidence="2" id="KW-1133">Transmembrane helix</keyword>
<feature type="domain" description="SAF" evidence="3">
    <location>
        <begin position="49"/>
        <end position="109"/>
    </location>
</feature>
<evidence type="ECO:0000313" key="5">
    <source>
        <dbReference type="Proteomes" id="UP001595462"/>
    </source>
</evidence>
<dbReference type="NCBIfam" id="TIGR03177">
    <property type="entry name" value="pilus_cpaB"/>
    <property type="match status" value="1"/>
</dbReference>
<keyword evidence="2" id="KW-0812">Transmembrane</keyword>
<dbReference type="Pfam" id="PF08666">
    <property type="entry name" value="SAF"/>
    <property type="match status" value="1"/>
</dbReference>
<organism evidence="4 5">
    <name type="scientific">Salinisphaera aquimarina</name>
    <dbReference type="NCBI Taxonomy" id="2094031"/>
    <lineage>
        <taxon>Bacteria</taxon>
        <taxon>Pseudomonadati</taxon>
        <taxon>Pseudomonadota</taxon>
        <taxon>Gammaproteobacteria</taxon>
        <taxon>Salinisphaerales</taxon>
        <taxon>Salinisphaeraceae</taxon>
        <taxon>Salinisphaera</taxon>
    </lineage>
</organism>
<keyword evidence="5" id="KW-1185">Reference proteome</keyword>
<dbReference type="InterPro" id="IPR017592">
    <property type="entry name" value="Pilus_assmbl_Flp-typ_CpaB"/>
</dbReference>
<dbReference type="EMBL" id="JBHRSS010000009">
    <property type="protein sequence ID" value="MFC3106004.1"/>
    <property type="molecule type" value="Genomic_DNA"/>
</dbReference>
<keyword evidence="2" id="KW-0472">Membrane</keyword>